<dbReference type="CDD" id="cd17870">
    <property type="entry name" value="GPN1"/>
    <property type="match status" value="1"/>
</dbReference>
<feature type="compositionally biased region" description="Low complexity" evidence="10">
    <location>
        <begin position="388"/>
        <end position="403"/>
    </location>
</feature>
<keyword evidence="4 9" id="KW-0378">Hydrolase</keyword>
<evidence type="ECO:0000256" key="5">
    <source>
        <dbReference type="ARBA" id="ARBA00023054"/>
    </source>
</evidence>
<feature type="region of interest" description="Disordered" evidence="10">
    <location>
        <begin position="55"/>
        <end position="116"/>
    </location>
</feature>
<evidence type="ECO:0000313" key="12">
    <source>
        <dbReference type="EMBL" id="KAG7337788.1"/>
    </source>
</evidence>
<dbReference type="Pfam" id="PF03029">
    <property type="entry name" value="ATP_bind_1"/>
    <property type="match status" value="1"/>
</dbReference>
<reference evidence="12" key="1">
    <citation type="journal article" date="2021" name="Sci. Rep.">
        <title>Diploid genomic architecture of Nitzschia inconspicua, an elite biomass production diatom.</title>
        <authorList>
            <person name="Oliver A."/>
            <person name="Podell S."/>
            <person name="Pinowska A."/>
            <person name="Traller J.C."/>
            <person name="Smith S.R."/>
            <person name="McClure R."/>
            <person name="Beliaev A."/>
            <person name="Bohutskyi P."/>
            <person name="Hill E.A."/>
            <person name="Rabines A."/>
            <person name="Zheng H."/>
            <person name="Allen L.Z."/>
            <person name="Kuo A."/>
            <person name="Grigoriev I.V."/>
            <person name="Allen A.E."/>
            <person name="Hazlebeck D."/>
            <person name="Allen E.E."/>
        </authorList>
    </citation>
    <scope>NUCLEOTIDE SEQUENCE</scope>
    <source>
        <strain evidence="12">Hildebrandi</strain>
    </source>
</reference>
<protein>
    <recommendedName>
        <fullName evidence="9">GPN-loop GTPase</fullName>
        <ecNumber evidence="9">3.6.5.-</ecNumber>
    </recommendedName>
</protein>
<comment type="caution">
    <text evidence="12">The sequence shown here is derived from an EMBL/GenBank/DDBJ whole genome shotgun (WGS) entry which is preliminary data.</text>
</comment>
<accession>A0A9K3K7G0</accession>
<organism evidence="12 14">
    <name type="scientific">Nitzschia inconspicua</name>
    <dbReference type="NCBI Taxonomy" id="303405"/>
    <lineage>
        <taxon>Eukaryota</taxon>
        <taxon>Sar</taxon>
        <taxon>Stramenopiles</taxon>
        <taxon>Ochrophyta</taxon>
        <taxon>Bacillariophyta</taxon>
        <taxon>Bacillariophyceae</taxon>
        <taxon>Bacillariophycidae</taxon>
        <taxon>Bacillariales</taxon>
        <taxon>Bacillariaceae</taxon>
        <taxon>Nitzschia</taxon>
    </lineage>
</organism>
<comment type="subcellular location">
    <subcellularLocation>
        <location evidence="9">Cytoplasm</location>
    </subcellularLocation>
    <subcellularLocation>
        <location evidence="9">Nucleus</location>
    </subcellularLocation>
</comment>
<dbReference type="PANTHER" id="PTHR21231">
    <property type="entry name" value="XPA-BINDING PROTEIN 1-RELATED"/>
    <property type="match status" value="1"/>
</dbReference>
<keyword evidence="5" id="KW-0175">Coiled coil</keyword>
<dbReference type="SMART" id="SM00382">
    <property type="entry name" value="AAA"/>
    <property type="match status" value="1"/>
</dbReference>
<evidence type="ECO:0000313" key="14">
    <source>
        <dbReference type="Proteomes" id="UP000693970"/>
    </source>
</evidence>
<keyword evidence="6 9" id="KW-0342">GTP-binding</keyword>
<dbReference type="OrthoDB" id="243313at2759"/>
<evidence type="ECO:0000256" key="6">
    <source>
        <dbReference type="ARBA" id="ARBA00023134"/>
    </source>
</evidence>
<dbReference type="InterPro" id="IPR003593">
    <property type="entry name" value="AAA+_ATPase"/>
</dbReference>
<evidence type="ECO:0000256" key="3">
    <source>
        <dbReference type="ARBA" id="ARBA00022741"/>
    </source>
</evidence>
<dbReference type="FunFam" id="3.40.50.300:FF:000888">
    <property type="entry name" value="GPN-loop GTPase 1"/>
    <property type="match status" value="1"/>
</dbReference>
<comment type="subunit">
    <text evidence="9">Binds to RNA polymerase II.</text>
</comment>
<feature type="region of interest" description="Disordered" evidence="10">
    <location>
        <begin position="384"/>
        <end position="403"/>
    </location>
</feature>
<gene>
    <name evidence="13" type="ORF">IV203_015258</name>
    <name evidence="12" type="ORF">IV203_020212</name>
</gene>
<dbReference type="PANTHER" id="PTHR21231:SF8">
    <property type="entry name" value="GPN-LOOP GTPASE 1"/>
    <property type="match status" value="1"/>
</dbReference>
<dbReference type="Proteomes" id="UP000693970">
    <property type="component" value="Unassembled WGS sequence"/>
</dbReference>
<dbReference type="GO" id="GO:0005737">
    <property type="term" value="C:cytoplasm"/>
    <property type="evidence" value="ECO:0007669"/>
    <property type="project" value="UniProtKB-SubCell"/>
</dbReference>
<dbReference type="EMBL" id="JAGRRH010000073">
    <property type="protein sequence ID" value="KAG7337788.1"/>
    <property type="molecule type" value="Genomic_DNA"/>
</dbReference>
<dbReference type="EMBL" id="JAGRRH010000014">
    <property type="protein sequence ID" value="KAG7358669.1"/>
    <property type="molecule type" value="Genomic_DNA"/>
</dbReference>
<comment type="similarity">
    <text evidence="1 9">Belongs to the GPN-loop GTPase family.</text>
</comment>
<evidence type="ECO:0000256" key="2">
    <source>
        <dbReference type="ARBA" id="ARBA00022490"/>
    </source>
</evidence>
<evidence type="ECO:0000256" key="4">
    <source>
        <dbReference type="ARBA" id="ARBA00022801"/>
    </source>
</evidence>
<dbReference type="InterPro" id="IPR004130">
    <property type="entry name" value="Gpn"/>
</dbReference>
<evidence type="ECO:0000256" key="7">
    <source>
        <dbReference type="ARBA" id="ARBA00023242"/>
    </source>
</evidence>
<dbReference type="AlphaFoldDB" id="A0A9K3K7G0"/>
<dbReference type="EC" id="3.6.5.-" evidence="9"/>
<comment type="function">
    <text evidence="8 9">Small GTPase required for proper nuclear import of RNA polymerase II (RNAPII). May act at an RNAP assembly step prior to nuclear import.</text>
</comment>
<reference evidence="12" key="2">
    <citation type="submission" date="2021-04" db="EMBL/GenBank/DDBJ databases">
        <authorList>
            <person name="Podell S."/>
        </authorList>
    </citation>
    <scope>NUCLEOTIDE SEQUENCE</scope>
    <source>
        <strain evidence="12">Hildebrandi</strain>
    </source>
</reference>
<dbReference type="GO" id="GO:0005525">
    <property type="term" value="F:GTP binding"/>
    <property type="evidence" value="ECO:0007669"/>
    <property type="project" value="UniProtKB-KW"/>
</dbReference>
<proteinExistence type="inferred from homology"/>
<sequence length="403" mass="44214">MFHNDDPSAATITSAAPPLKLPPVAQRIQEQTPENPAPICVLICGMAGSGKTTLMSQLQQSTIPEDEEDPGGEDGKHQQSQAVSTNEQDDGDDKKPAAVSSTTTTTPATTTNNNKRNKIPAYCINLDPATLDVPYSPSIDIRDTVDYKQVMQQHHLGPNGAIMTSLNLYATKFDQVIRILEQRADNQQLSEFLLVDTPGQIEAFTWSASGSILSESLASTFPTVLVFVVDTVRCASSPNTFMSNMLYACSMYYRTRLPLVIAFNKTDVVSHEFCMEWMKDFEAFQEALDNARNENGGESSSGFYDSLTRSLSLVLDEFYSEFSKNAVGVSAVTGDGIEDFWAVIRKAASTDFGEYLDDLKLRIREQEAKRQAIARAQARRLQQDVQNTAAAAATTTTAENQSK</sequence>
<keyword evidence="3 9" id="KW-0547">Nucleotide-binding</keyword>
<keyword evidence="7" id="KW-0539">Nucleus</keyword>
<evidence type="ECO:0000256" key="10">
    <source>
        <dbReference type="SAM" id="MobiDB-lite"/>
    </source>
</evidence>
<evidence type="ECO:0000256" key="1">
    <source>
        <dbReference type="ARBA" id="ARBA00005290"/>
    </source>
</evidence>
<keyword evidence="2 9" id="KW-0963">Cytoplasm</keyword>
<evidence type="ECO:0000313" key="13">
    <source>
        <dbReference type="EMBL" id="KAG7358669.1"/>
    </source>
</evidence>
<evidence type="ECO:0000259" key="11">
    <source>
        <dbReference type="SMART" id="SM00382"/>
    </source>
</evidence>
<keyword evidence="14" id="KW-1185">Reference proteome</keyword>
<evidence type="ECO:0000256" key="9">
    <source>
        <dbReference type="RuleBase" id="RU365059"/>
    </source>
</evidence>
<dbReference type="InterPro" id="IPR030230">
    <property type="entry name" value="Gpn1/Npa3/XAB1"/>
</dbReference>
<dbReference type="GO" id="GO:0005634">
    <property type="term" value="C:nucleus"/>
    <property type="evidence" value="ECO:0007669"/>
    <property type="project" value="UniProtKB-SubCell"/>
</dbReference>
<evidence type="ECO:0000256" key="8">
    <source>
        <dbReference type="ARBA" id="ARBA00055682"/>
    </source>
</evidence>
<feature type="domain" description="AAA+ ATPase" evidence="11">
    <location>
        <begin position="37"/>
        <end position="231"/>
    </location>
</feature>
<feature type="compositionally biased region" description="Low complexity" evidence="10">
    <location>
        <begin position="102"/>
        <end position="114"/>
    </location>
</feature>
<dbReference type="GO" id="GO:0003924">
    <property type="term" value="F:GTPase activity"/>
    <property type="evidence" value="ECO:0007669"/>
    <property type="project" value="InterPro"/>
</dbReference>
<name>A0A9K3K7G0_9STRA</name>